<dbReference type="Proteomes" id="UP000275267">
    <property type="component" value="Unassembled WGS sequence"/>
</dbReference>
<dbReference type="OrthoDB" id="678085at2759"/>
<proteinExistence type="predicted"/>
<dbReference type="STRING" id="4540.A0A3L6R4A0"/>
<reference evidence="3" key="1">
    <citation type="journal article" date="2019" name="Nat. Commun.">
        <title>The genome of broomcorn millet.</title>
        <authorList>
            <person name="Zou C."/>
            <person name="Miki D."/>
            <person name="Li D."/>
            <person name="Tang Q."/>
            <person name="Xiao L."/>
            <person name="Rajput S."/>
            <person name="Deng P."/>
            <person name="Jia W."/>
            <person name="Huang R."/>
            <person name="Zhang M."/>
            <person name="Sun Y."/>
            <person name="Hu J."/>
            <person name="Fu X."/>
            <person name="Schnable P.S."/>
            <person name="Li F."/>
            <person name="Zhang H."/>
            <person name="Feng B."/>
            <person name="Zhu X."/>
            <person name="Liu R."/>
            <person name="Schnable J.C."/>
            <person name="Zhu J.-K."/>
            <person name="Zhang H."/>
        </authorList>
    </citation>
    <scope>NUCLEOTIDE SEQUENCE [LARGE SCALE GENOMIC DNA]</scope>
</reference>
<keyword evidence="3" id="KW-1185">Reference proteome</keyword>
<feature type="compositionally biased region" description="Low complexity" evidence="1">
    <location>
        <begin position="866"/>
        <end position="877"/>
    </location>
</feature>
<dbReference type="EMBL" id="PQIB02000010">
    <property type="protein sequence ID" value="RLM93758.1"/>
    <property type="molecule type" value="Genomic_DNA"/>
</dbReference>
<dbReference type="Pfam" id="PF03134">
    <property type="entry name" value="TB2_DP1_HVA22"/>
    <property type="match status" value="1"/>
</dbReference>
<feature type="compositionally biased region" description="Low complexity" evidence="1">
    <location>
        <begin position="67"/>
        <end position="81"/>
    </location>
</feature>
<dbReference type="InterPro" id="IPR004345">
    <property type="entry name" value="TB2_DP1_HVA22"/>
</dbReference>
<evidence type="ECO:0000313" key="2">
    <source>
        <dbReference type="EMBL" id="RLM93758.1"/>
    </source>
</evidence>
<organism evidence="2 3">
    <name type="scientific">Panicum miliaceum</name>
    <name type="common">Proso millet</name>
    <name type="synonym">Broomcorn millet</name>
    <dbReference type="NCBI Taxonomy" id="4540"/>
    <lineage>
        <taxon>Eukaryota</taxon>
        <taxon>Viridiplantae</taxon>
        <taxon>Streptophyta</taxon>
        <taxon>Embryophyta</taxon>
        <taxon>Tracheophyta</taxon>
        <taxon>Spermatophyta</taxon>
        <taxon>Magnoliopsida</taxon>
        <taxon>Liliopsida</taxon>
        <taxon>Poales</taxon>
        <taxon>Poaceae</taxon>
        <taxon>PACMAD clade</taxon>
        <taxon>Panicoideae</taxon>
        <taxon>Panicodae</taxon>
        <taxon>Paniceae</taxon>
        <taxon>Panicinae</taxon>
        <taxon>Panicum</taxon>
        <taxon>Panicum sect. Panicum</taxon>
    </lineage>
</organism>
<comment type="caution">
    <text evidence="2">The sequence shown here is derived from an EMBL/GenBank/DDBJ whole genome shotgun (WGS) entry which is preliminary data.</text>
</comment>
<gene>
    <name evidence="2" type="ORF">C2845_PM08G24270</name>
</gene>
<feature type="region of interest" description="Disordered" evidence="1">
    <location>
        <begin position="864"/>
        <end position="886"/>
    </location>
</feature>
<evidence type="ECO:0000256" key="1">
    <source>
        <dbReference type="SAM" id="MobiDB-lite"/>
    </source>
</evidence>
<accession>A0A3L6R4A0</accession>
<feature type="region of interest" description="Disordered" evidence="1">
    <location>
        <begin position="67"/>
        <end position="108"/>
    </location>
</feature>
<evidence type="ECO:0000313" key="3">
    <source>
        <dbReference type="Proteomes" id="UP000275267"/>
    </source>
</evidence>
<dbReference type="AlphaFoldDB" id="A0A3L6R4A0"/>
<evidence type="ECO:0008006" key="4">
    <source>
        <dbReference type="Google" id="ProtNLM"/>
    </source>
</evidence>
<sequence length="1135" mass="125244">MAQANAAEPFSMRGFATRMRAVDTAKCYPFGGGCWAEGELPPPPLPPMDPKPPSRWWKHELAAAGARLSAGAKGGEPAAACGEGGGPRKGTKRKGSRSGSAAERAKKQRRVLQFRSFLKNTEKTCKPQSTSRLHQHMLHMALLRKHRNSIVHTRAELESRKKLDEAWDCMLPHENSAKRRSRERMDPCNEMQSNLFGRKELNSSVNKQGIEVNGAANYPTNTGCEVVKHATGPKDDIFGDLPLLELESSKTMFRTGVDELPTVIEESFITSQSEADSIPEAVPLRLIDASDITARTPSPLEDLVKSEVSPDNEPAFVSHNDGAGSHPAIFGIDCVPHHKNISVVKPGLGDTQLKFNGSTLSSHSDLRSKCGSSDPLQGCFDANKNCHQEIKKHGTSSTTISPAMRTRTEATKYKDVSIKGRKSTDISAVVALPASMNHLSSQLPGLERMEISNCNVEIGENKFRSAQSMNTVRYQKQQLVSGMTNVMQCQKKIGRSNSQVGKTILDACPAQGNHHLQQPTVRLMGKTVSVCNHSKDHNVPTMGKMSLANVPIEANYHSTKSCQLPQKRSFPYQDSVVSRVHLNDSSDFSARIPNNSVSGQNTSFSGLHDQRLQPNNTASSTIKDSTWNFGSQFARQAELNNSSMVSANSKIRHVELHQPPHRMSIPQNQQSHLWASESHMSRKDHSFVGSAANQCFPVPQSLIKASMKEKYQKSTLLSYEDPSSMPIHQPYQIPGENLSSAPAISFLGYGADNSLSRSSSPGLSLSLTTGLANKSVSTGRPTCTGNLTNTDGRKVAGFADPISNGPAYTDNVSQQPAKRQLVTDRHEFTSMGLNIVNHSPGWSLSDAVGPRVLDFSKRIARDVQTARNESNNSRASSGPVPPVESRSINAFAHPLSSTTPSKTGRRSGNIGTGFSHVGIAKLGDQETSEQAARKSPQRIMGVLGALARNLDALVGPGVMLLYPLYASMRAIESPSSLDDQQWLTYWVLYSLITLFELSCWKVLQWFPLWPYMKLLFCCWLVLPIFNGAAYIYEAHVRRYFKIGNYVSPYYNERQRRVLQMMSLDARKSVERFIETHGPDALDKIIRAVSFAFLFPESGEFIFPRWFWDQSRLRLALFLTEKLLKLVQAEEEAKRT</sequence>
<name>A0A3L6R4A0_PANMI</name>
<protein>
    <recommendedName>
        <fullName evidence="4">HVA22-like protein f</fullName>
    </recommendedName>
</protein>
<dbReference type="PANTHER" id="PTHR36892">
    <property type="entry name" value="OS01G0201800 PROTEIN"/>
    <property type="match status" value="1"/>
</dbReference>
<dbReference type="PANTHER" id="PTHR36892:SF7">
    <property type="entry name" value="HVA22-LIKE PROTEIN F"/>
    <property type="match status" value="1"/>
</dbReference>